<dbReference type="Proteomes" id="UP000078534">
    <property type="component" value="Unassembled WGS sequence"/>
</dbReference>
<keyword evidence="1" id="KW-1133">Transmembrane helix</keyword>
<accession>A0A179SQY3</accession>
<evidence type="ECO:0000256" key="1">
    <source>
        <dbReference type="SAM" id="Phobius"/>
    </source>
</evidence>
<feature type="transmembrane region" description="Helical" evidence="1">
    <location>
        <begin position="131"/>
        <end position="153"/>
    </location>
</feature>
<organism evidence="2 3">
    <name type="scientific">Metabacillus litoralis</name>
    <dbReference type="NCBI Taxonomy" id="152268"/>
    <lineage>
        <taxon>Bacteria</taxon>
        <taxon>Bacillati</taxon>
        <taxon>Bacillota</taxon>
        <taxon>Bacilli</taxon>
        <taxon>Bacillales</taxon>
        <taxon>Bacillaceae</taxon>
        <taxon>Metabacillus</taxon>
    </lineage>
</organism>
<dbReference type="AlphaFoldDB" id="A0A179SQY3"/>
<proteinExistence type="predicted"/>
<evidence type="ECO:0000313" key="3">
    <source>
        <dbReference type="Proteomes" id="UP000078534"/>
    </source>
</evidence>
<gene>
    <name evidence="2" type="ORF">A6K24_25700</name>
</gene>
<dbReference type="EMBL" id="LWSG01000033">
    <property type="protein sequence ID" value="OAS84167.1"/>
    <property type="molecule type" value="Genomic_DNA"/>
</dbReference>
<keyword evidence="1" id="KW-0472">Membrane</keyword>
<feature type="transmembrane region" description="Helical" evidence="1">
    <location>
        <begin position="165"/>
        <end position="185"/>
    </location>
</feature>
<feature type="transmembrane region" description="Helical" evidence="1">
    <location>
        <begin position="98"/>
        <end position="119"/>
    </location>
</feature>
<feature type="transmembrane region" description="Helical" evidence="1">
    <location>
        <begin position="65"/>
        <end position="86"/>
    </location>
</feature>
<name>A0A179SQY3_9BACI</name>
<keyword evidence="1" id="KW-0812">Transmembrane</keyword>
<comment type="caution">
    <text evidence="2">The sequence shown here is derived from an EMBL/GenBank/DDBJ whole genome shotgun (WGS) entry which is preliminary data.</text>
</comment>
<dbReference type="NCBIfam" id="NF041644">
    <property type="entry name" value="CBO0543_fam"/>
    <property type="match status" value="1"/>
</dbReference>
<dbReference type="InterPro" id="IPR048147">
    <property type="entry name" value="CBO0543-like"/>
</dbReference>
<evidence type="ECO:0000313" key="2">
    <source>
        <dbReference type="EMBL" id="OAS84167.1"/>
    </source>
</evidence>
<dbReference type="RefSeq" id="WP_066336217.1">
    <property type="nucleotide sequence ID" value="NZ_LWSG01000033.1"/>
</dbReference>
<reference evidence="3" key="1">
    <citation type="submission" date="2016-04" db="EMBL/GenBank/DDBJ databases">
        <authorList>
            <person name="Lyu Z."/>
            <person name="Lyu W."/>
        </authorList>
    </citation>
    <scope>NUCLEOTIDE SEQUENCE [LARGE SCALE GENOMIC DNA]</scope>
    <source>
        <strain evidence="3">C44</strain>
    </source>
</reference>
<protein>
    <submittedName>
        <fullName evidence="2">Uncharacterized protein</fullName>
    </submittedName>
</protein>
<keyword evidence="3" id="KW-1185">Reference proteome</keyword>
<sequence length="198" mass="23935">MKVPFSPEQSNRLVELKETQEKLSTQWIDYWYDYSSFNTWQFWVNVVFIIVPLISLYFFVDRRKIFLLGFFGFNIHVWLVYCDAILTRYNFIEYPYKAIPFLPINVGIDTSLVPILFILLYQWTLNKNKNFYLYSLILITFLSFIFKPLLATYHLIHLKQGMNHIYLFISYIIITLVSIGITNLFQYLHIKYKSYDHI</sequence>
<feature type="transmembrane region" description="Helical" evidence="1">
    <location>
        <begin position="40"/>
        <end position="60"/>
    </location>
</feature>